<accession>A0A842HT50</accession>
<evidence type="ECO:0000259" key="1">
    <source>
        <dbReference type="Pfam" id="PF12705"/>
    </source>
</evidence>
<dbReference type="InterPro" id="IPR027417">
    <property type="entry name" value="P-loop_NTPase"/>
</dbReference>
<evidence type="ECO:0000313" key="3">
    <source>
        <dbReference type="Proteomes" id="UP000545386"/>
    </source>
</evidence>
<dbReference type="NCBIfam" id="TIGR03623">
    <property type="entry name" value="probable DNA repair protein"/>
    <property type="match status" value="1"/>
</dbReference>
<dbReference type="InterPro" id="IPR038726">
    <property type="entry name" value="PDDEXK_AddAB-type"/>
</dbReference>
<comment type="caution">
    <text evidence="2">The sequence shown here is derived from an EMBL/GenBank/DDBJ whole genome shotgun (WGS) entry which is preliminary data.</text>
</comment>
<keyword evidence="3" id="KW-1185">Reference proteome</keyword>
<gene>
    <name evidence="2" type="ORF">GTU67_10825</name>
</gene>
<dbReference type="InterPro" id="IPR019925">
    <property type="entry name" value="DNA_repair_protein_predicted"/>
</dbReference>
<reference evidence="2 3" key="1">
    <citation type="submission" date="2020-08" db="EMBL/GenBank/DDBJ databases">
        <title>Paraeoetvoesia sp. YC-7-48 draft genome sequence.</title>
        <authorList>
            <person name="Yao L."/>
        </authorList>
    </citation>
    <scope>NUCLEOTIDE SEQUENCE [LARGE SCALE GENOMIC DNA]</scope>
    <source>
        <strain evidence="3">YC-7-48</strain>
    </source>
</reference>
<dbReference type="SUPFAM" id="SSF52540">
    <property type="entry name" value="P-loop containing nucleoside triphosphate hydrolases"/>
    <property type="match status" value="1"/>
</dbReference>
<dbReference type="Proteomes" id="UP000545386">
    <property type="component" value="Unassembled WGS sequence"/>
</dbReference>
<dbReference type="Gene3D" id="3.90.320.10">
    <property type="match status" value="1"/>
</dbReference>
<name>A0A842HT50_9BURK</name>
<dbReference type="Pfam" id="PF12705">
    <property type="entry name" value="PDDEXK_1"/>
    <property type="match status" value="1"/>
</dbReference>
<organism evidence="2 3">
    <name type="scientific">Pusillimonas minor</name>
    <dbReference type="NCBI Taxonomy" id="2697024"/>
    <lineage>
        <taxon>Bacteria</taxon>
        <taxon>Pseudomonadati</taxon>
        <taxon>Pseudomonadota</taxon>
        <taxon>Betaproteobacteria</taxon>
        <taxon>Burkholderiales</taxon>
        <taxon>Alcaligenaceae</taxon>
        <taxon>Pusillimonas</taxon>
    </lineage>
</organism>
<dbReference type="AlphaFoldDB" id="A0A842HT50"/>
<dbReference type="EMBL" id="JACJUU010000008">
    <property type="protein sequence ID" value="MBC2770401.1"/>
    <property type="molecule type" value="Genomic_DNA"/>
</dbReference>
<evidence type="ECO:0000313" key="2">
    <source>
        <dbReference type="EMBL" id="MBC2770401.1"/>
    </source>
</evidence>
<dbReference type="InterPro" id="IPR011604">
    <property type="entry name" value="PDDEXK-like_dom_sf"/>
</dbReference>
<proteinExistence type="predicted"/>
<protein>
    <submittedName>
        <fullName evidence="2">PD-(D/E)XK nuclease family protein</fullName>
    </submittedName>
</protein>
<sequence length="890" mass="97338">MQSTVTDLDSLDITTLAQLLEMDSQQTLVLTVNNRHARRLLSELSDSLRDDRRVMPLPAIVPLAAWFRQAADQLSFLPQAATPAHYLDVFAARGLWQQVIEAVEGEETLLDTSMAARLAAEADTLMSEWQLDVDPAAETHDFQRFSLWQSRYAECLAERDAEDVNASIGRVCDAAAQGVLPLDFTTLVLAGFNELSPRMSTLLSGLATRGVHCLVLQGQRPSAGARLRYALPDTDQEWWAAARWAKYNLQQNPRGRYAIVASRLEADVALAHRALRLTLPPGEGYNVAVARPLAQWPLVRAALAWLSVLADFRITGVSTPRQLGTALLAGACVGAHAEAAARARLDADWRHKSVTQISLLQFTGMLANATPQLHQAWLGCVDVLMADRSRLGLHAWSAKFRDLLGRLGFPGSSPGSAAFQTLEALDRALGQLGQYDIVWGEVSFAKAVGLLTRLVRETLFQPQRDPAARLDVLGLLEAEGGSWDGVWVLGLTDEVLPASTRPNPLLPAHVLRHAGAPRATPERELQWAGVLFDDLCRLAPQVCFSHASHEGERELRPSPFIAHTPEAITPGYLQPPAAGAGTRLEVLTDDQGPALQADAVMPGGISLIDYQSRNPLWAFVKYRLGASQLPDYGQLADQNARGLFMHRALELVWKSLKHQDALHEAAVQGQVASIVDEAILAAAQEHLAGYGDTLKRLEQERGRVVVLQWLALEQARMPFAIEALEQPVTWQFGPLGLKLRLDRIDRLHDGSLAIVDYKTGNGNIDPKSDWSRQRLVDLQLPFYAAVMGGGGTDAGVGALVLAQLHARGCQVRGLADADLGVPGLASVSDWPAFEGLDWSAVLLRWRQAIEGLANDFIRGDARNRFEKRADLDYCDVLPFLRLNEAGSDNV</sequence>
<feature type="domain" description="PD-(D/E)XK endonuclease-like" evidence="1">
    <location>
        <begin position="615"/>
        <end position="866"/>
    </location>
</feature>